<name>A0A9X2VRT4_9PSEU</name>
<dbReference type="InterPro" id="IPR015927">
    <property type="entry name" value="Peptidase_S24_S26A/B/C"/>
</dbReference>
<evidence type="ECO:0000313" key="4">
    <source>
        <dbReference type="Proteomes" id="UP001141259"/>
    </source>
</evidence>
<sequence>MAPHGENPLPLLRVRGPSMVPTVRDGDVVVVRYGVAPSVGDLVLVRWGARPGQLSIKRAHERREDGLWQVLGDNAFGSTDSRALGPAEVVGVVRWRLWPRPRRLR</sequence>
<gene>
    <name evidence="3" type="ORF">NZH93_32700</name>
</gene>
<dbReference type="InterPro" id="IPR036286">
    <property type="entry name" value="LexA/Signal_pep-like_sf"/>
</dbReference>
<feature type="domain" description="Peptidase S24/S26A/S26B/S26C" evidence="2">
    <location>
        <begin position="7"/>
        <end position="74"/>
    </location>
</feature>
<dbReference type="RefSeq" id="WP_259627125.1">
    <property type="nucleotide sequence ID" value="NZ_JANYMP010000019.1"/>
</dbReference>
<keyword evidence="4" id="KW-1185">Reference proteome</keyword>
<dbReference type="GO" id="GO:0004252">
    <property type="term" value="F:serine-type endopeptidase activity"/>
    <property type="evidence" value="ECO:0007669"/>
    <property type="project" value="InterPro"/>
</dbReference>
<dbReference type="CDD" id="cd06530">
    <property type="entry name" value="S26_SPase_I"/>
    <property type="match status" value="1"/>
</dbReference>
<reference evidence="3" key="1">
    <citation type="submission" date="2022-08" db="EMBL/GenBank/DDBJ databases">
        <authorList>
            <person name="Tistechok S."/>
            <person name="Samborskyy M."/>
            <person name="Roman I."/>
        </authorList>
    </citation>
    <scope>NUCLEOTIDE SEQUENCE</scope>
    <source>
        <strain evidence="3">DSM 103496</strain>
    </source>
</reference>
<dbReference type="SUPFAM" id="SSF51306">
    <property type="entry name" value="LexA/Signal peptidase"/>
    <property type="match status" value="1"/>
</dbReference>
<dbReference type="EMBL" id="JANYMP010000019">
    <property type="protein sequence ID" value="MCS7481641.1"/>
    <property type="molecule type" value="Genomic_DNA"/>
</dbReference>
<dbReference type="Proteomes" id="UP001141259">
    <property type="component" value="Unassembled WGS sequence"/>
</dbReference>
<evidence type="ECO:0000313" key="3">
    <source>
        <dbReference type="EMBL" id="MCS7481641.1"/>
    </source>
</evidence>
<evidence type="ECO:0000259" key="2">
    <source>
        <dbReference type="Pfam" id="PF00717"/>
    </source>
</evidence>
<comment type="subcellular location">
    <subcellularLocation>
        <location evidence="1">Endomembrane system</location>
    </subcellularLocation>
</comment>
<dbReference type="GO" id="GO:0012505">
    <property type="term" value="C:endomembrane system"/>
    <property type="evidence" value="ECO:0007669"/>
    <property type="project" value="UniProtKB-SubCell"/>
</dbReference>
<protein>
    <submittedName>
        <fullName evidence="3">S26 family signal peptidase</fullName>
    </submittedName>
</protein>
<accession>A0A9X2VRT4</accession>
<dbReference type="Pfam" id="PF00717">
    <property type="entry name" value="Peptidase_S24"/>
    <property type="match status" value="1"/>
</dbReference>
<proteinExistence type="predicted"/>
<dbReference type="InterPro" id="IPR019533">
    <property type="entry name" value="Peptidase_S26"/>
</dbReference>
<dbReference type="GO" id="GO:0006465">
    <property type="term" value="P:signal peptide processing"/>
    <property type="evidence" value="ECO:0007669"/>
    <property type="project" value="InterPro"/>
</dbReference>
<dbReference type="AlphaFoldDB" id="A0A9X2VRT4"/>
<comment type="caution">
    <text evidence="3">The sequence shown here is derived from an EMBL/GenBank/DDBJ whole genome shotgun (WGS) entry which is preliminary data.</text>
</comment>
<evidence type="ECO:0000256" key="1">
    <source>
        <dbReference type="ARBA" id="ARBA00004308"/>
    </source>
</evidence>
<dbReference type="Gene3D" id="2.10.109.10">
    <property type="entry name" value="Umud Fragment, subunit A"/>
    <property type="match status" value="1"/>
</dbReference>
<organism evidence="3 4">
    <name type="scientific">Umezawaea endophytica</name>
    <dbReference type="NCBI Taxonomy" id="1654476"/>
    <lineage>
        <taxon>Bacteria</taxon>
        <taxon>Bacillati</taxon>
        <taxon>Actinomycetota</taxon>
        <taxon>Actinomycetes</taxon>
        <taxon>Pseudonocardiales</taxon>
        <taxon>Pseudonocardiaceae</taxon>
        <taxon>Umezawaea</taxon>
    </lineage>
</organism>